<keyword evidence="2" id="KW-1185">Reference proteome</keyword>
<evidence type="ECO:0000313" key="1">
    <source>
        <dbReference type="EMBL" id="KAJ8727210.1"/>
    </source>
</evidence>
<reference evidence="1" key="1">
    <citation type="submission" date="2023-03" db="EMBL/GenBank/DDBJ databases">
        <title>Chromosome-level genomes of two armyworms, Mythimna separata and Mythimna loreyi, provide insights into the biosynthesis and reception of sex pheromones.</title>
        <authorList>
            <person name="Zhao H."/>
        </authorList>
    </citation>
    <scope>NUCLEOTIDE SEQUENCE</scope>
    <source>
        <strain evidence="1">BeijingLab</strain>
    </source>
</reference>
<protein>
    <submittedName>
        <fullName evidence="1">Uncharacterized protein</fullName>
    </submittedName>
</protein>
<name>A0ACC2QYT6_9NEOP</name>
<sequence>MNTSVEGIIVNNCQYAPIYLIQDPGATQGNTYVLTSSNVEQPKPVSNNLKTFYENSGNIENGLLNADTGIRPNVIKKKESILIRNNLKLASFLLPKNDNVNKQYVVDNIVLKPTITTTASTPVVPVNHHPVNTVPKIDIDRKIVKLKEVPIINRHRPEKVLPKIKPKENTSTPNPTQSKHTSVQLIKLGETYHSLNHLSDEQIKMVNQALKMFNDPDKSAPEPTYDPVTNTKYIYKVVSPKDLTVVAKKKILLKDRKNHTKIPKKIEEKVVKHINAEKIVKQVNPEKFVKHVNAEKLVKHLTTEKVVKHMMPDKVVKPITTEKVVKPVISKEVPIPREDIEEEFEPEPPAEAKVTRSGRKVKLPKQILPEGAPQKTRKKSGTIVSCFQCAADFGSLYRLQKHYENHPTHIPAKIHSNLFHCLLAIIKSGSDGNKTNIFIQQLEQLIVKLKSLLPCLLKKVDGTDGQPCTINEDIGRLFGMNPGKYNIDVEALNCVKDKNGYCVHNPPKINPIIRDQNKPSPHLLKHADVPNPENETENCARINSVAKWPTVSKRIWKLKQKTHEQSAKKMRLKSESDTLIELGTEDFLFPQEGDTTTNAANIIPENNMNTADIISEDDVDKMLDTTQDCNIACEPEPELQADNNMMSEHAQPKTNYVQFHSAHFDIRSSPIKPSSTVFRKFQINPSKMSNYDVQVIRSLEMVNKASDKHVPAPDANKNIQISLPTSENNLNPQNLDNRLHVSMPNAETRPHITNSNNGIHVSISDSLLDTLTSSDSQHATMSHSHKDDLHLHTSMANSHNRLQVTMSDPQDRLHVNMLNSNNDLHVTKSNSNNDLLDEITNLDIPNSSTNLHVTMPDTDSSLHVSIPNSDNGLHAAIPNSNGLHLTLPSSDENLRLIMPPSENSLDVSISNSDSLHDLFKTDVDLSCKDSDVIDPVLKDWIISTSEKSEDGFTKSSSLIAPSLLHVGDSVEKSLDSHKNVNHCGDMPSLDDSSDNRLLSNQGESVLNFLDTLGNDLYPETEIRNNSVDFQLDLFTFHHS</sequence>
<dbReference type="EMBL" id="CM056783">
    <property type="protein sequence ID" value="KAJ8727210.1"/>
    <property type="molecule type" value="Genomic_DNA"/>
</dbReference>
<dbReference type="Proteomes" id="UP001231649">
    <property type="component" value="Chromosome 7"/>
</dbReference>
<accession>A0ACC2QYT6</accession>
<evidence type="ECO:0000313" key="2">
    <source>
        <dbReference type="Proteomes" id="UP001231649"/>
    </source>
</evidence>
<organism evidence="1 2">
    <name type="scientific">Mythimna loreyi</name>
    <dbReference type="NCBI Taxonomy" id="667449"/>
    <lineage>
        <taxon>Eukaryota</taxon>
        <taxon>Metazoa</taxon>
        <taxon>Ecdysozoa</taxon>
        <taxon>Arthropoda</taxon>
        <taxon>Hexapoda</taxon>
        <taxon>Insecta</taxon>
        <taxon>Pterygota</taxon>
        <taxon>Neoptera</taxon>
        <taxon>Endopterygota</taxon>
        <taxon>Lepidoptera</taxon>
        <taxon>Glossata</taxon>
        <taxon>Ditrysia</taxon>
        <taxon>Noctuoidea</taxon>
        <taxon>Noctuidae</taxon>
        <taxon>Noctuinae</taxon>
        <taxon>Hadenini</taxon>
        <taxon>Mythimna</taxon>
    </lineage>
</organism>
<gene>
    <name evidence="1" type="ORF">PYW08_015607</name>
</gene>
<proteinExistence type="predicted"/>
<comment type="caution">
    <text evidence="1">The sequence shown here is derived from an EMBL/GenBank/DDBJ whole genome shotgun (WGS) entry which is preliminary data.</text>
</comment>